<organism evidence="1 2">
    <name type="scientific">Mycena belliarum</name>
    <dbReference type="NCBI Taxonomy" id="1033014"/>
    <lineage>
        <taxon>Eukaryota</taxon>
        <taxon>Fungi</taxon>
        <taxon>Dikarya</taxon>
        <taxon>Basidiomycota</taxon>
        <taxon>Agaricomycotina</taxon>
        <taxon>Agaricomycetes</taxon>
        <taxon>Agaricomycetidae</taxon>
        <taxon>Agaricales</taxon>
        <taxon>Marasmiineae</taxon>
        <taxon>Mycenaceae</taxon>
        <taxon>Mycena</taxon>
    </lineage>
</organism>
<name>A0AAD6U0A6_9AGAR</name>
<gene>
    <name evidence="1" type="ORF">B0H15DRAFT_787191</name>
</gene>
<proteinExistence type="predicted"/>
<keyword evidence="2" id="KW-1185">Reference proteome</keyword>
<dbReference type="AlphaFoldDB" id="A0AAD6U0A6"/>
<evidence type="ECO:0000313" key="2">
    <source>
        <dbReference type="Proteomes" id="UP001222325"/>
    </source>
</evidence>
<protein>
    <recommendedName>
        <fullName evidence="3">Reverse transcriptase</fullName>
    </recommendedName>
</protein>
<dbReference type="EMBL" id="JARJCN010000055">
    <property type="protein sequence ID" value="KAJ7080435.1"/>
    <property type="molecule type" value="Genomic_DNA"/>
</dbReference>
<accession>A0AAD6U0A6</accession>
<reference evidence="1" key="1">
    <citation type="submission" date="2023-03" db="EMBL/GenBank/DDBJ databases">
        <title>Massive genome expansion in bonnet fungi (Mycena s.s.) driven by repeated elements and novel gene families across ecological guilds.</title>
        <authorList>
            <consortium name="Lawrence Berkeley National Laboratory"/>
            <person name="Harder C.B."/>
            <person name="Miyauchi S."/>
            <person name="Viragh M."/>
            <person name="Kuo A."/>
            <person name="Thoen E."/>
            <person name="Andreopoulos B."/>
            <person name="Lu D."/>
            <person name="Skrede I."/>
            <person name="Drula E."/>
            <person name="Henrissat B."/>
            <person name="Morin E."/>
            <person name="Kohler A."/>
            <person name="Barry K."/>
            <person name="LaButti K."/>
            <person name="Morin E."/>
            <person name="Salamov A."/>
            <person name="Lipzen A."/>
            <person name="Mereny Z."/>
            <person name="Hegedus B."/>
            <person name="Baldrian P."/>
            <person name="Stursova M."/>
            <person name="Weitz H."/>
            <person name="Taylor A."/>
            <person name="Grigoriev I.V."/>
            <person name="Nagy L.G."/>
            <person name="Martin F."/>
            <person name="Kauserud H."/>
        </authorList>
    </citation>
    <scope>NUCLEOTIDE SEQUENCE</scope>
    <source>
        <strain evidence="1">CBHHK173m</strain>
    </source>
</reference>
<comment type="caution">
    <text evidence="1">The sequence shown here is derived from an EMBL/GenBank/DDBJ whole genome shotgun (WGS) entry which is preliminary data.</text>
</comment>
<evidence type="ECO:0000313" key="1">
    <source>
        <dbReference type="EMBL" id="KAJ7080435.1"/>
    </source>
</evidence>
<dbReference type="Proteomes" id="UP001222325">
    <property type="component" value="Unassembled WGS sequence"/>
</dbReference>
<evidence type="ECO:0008006" key="3">
    <source>
        <dbReference type="Google" id="ProtNLM"/>
    </source>
</evidence>
<sequence length="222" mass="24130">FPVENGLDQGDPFSGFAFLIYNADLAAVPRAANGEAGVVFVDDNTLIATGRTFKATHRKISRMLERPGGVADWAKPRRIHFGVQKYQCLDATRTLVDDPAHPGKKILDEGEPLLIDGHLVKPAPSVKLLGLHLDKALRWKQQFAAAVGKGHAWLAQFARLARPTRGITAGPMRRLYLAVCVPRMLYGADVFMSPPPAVWPPSRDSLGSCVSSARSSVVRGLQ</sequence>
<feature type="non-terminal residue" evidence="1">
    <location>
        <position position="1"/>
    </location>
</feature>